<evidence type="ECO:0000256" key="9">
    <source>
        <dbReference type="RuleBase" id="RU003346"/>
    </source>
</evidence>
<sequence length="495" mass="53824">MAATPLSPSSASEARLTRHVLLCCLMAATASFIYGYDLVVAGGIGIMDDFLQKFYPGVLKQKKNAKQDVYCRYRNEAFQLFASSLYLGAFFAALVASFVSSRYGRKPSMLIAGLLFMAGTLLSTCALNIQMLLSGRALLGCGLGFSTQVVPIYISEISPPHSRGAMNYISGLYLTCGILSANVVNYFANTVHPWGWRISLGILGAPALAFTLFIFFFFETPTSLIQRGHYIKARDVLAILRGHKEVDGEYQGLLQAITVQEKLDKNAFERLFMTKSKVPQLVIGMAIPFFQQVSGIDAIAFYGVFIFKMAGFTDNVALYFAIITGGASLLGIFIALFCVDRIGRIKLLLGGAVTFFLTMVIVAIIFALGLKGAKTGQYLGHGEGIAQVILACVFVTTFASSLGPLAYVIPSEIYDSEVDASDQVSSVSATDMIEEIETQGEEVLSMEMGQSSLHEVDDTLAPEENGLQIVPWEIMDEFTMNELHEHSCSCCHSSS</sequence>
<dbReference type="Proteomes" id="UP000886520">
    <property type="component" value="Chromosome 12"/>
</dbReference>
<dbReference type="InterPro" id="IPR045262">
    <property type="entry name" value="STP/PLT_plant"/>
</dbReference>
<dbReference type="InterPro" id="IPR036259">
    <property type="entry name" value="MFS_trans_sf"/>
</dbReference>
<dbReference type="Gene3D" id="1.20.1250.20">
    <property type="entry name" value="MFS general substrate transporter like domains"/>
    <property type="match status" value="1"/>
</dbReference>
<dbReference type="PANTHER" id="PTHR23500:SF357">
    <property type="entry name" value="IP12678P"/>
    <property type="match status" value="1"/>
</dbReference>
<keyword evidence="4" id="KW-0762">Sugar transport</keyword>
<dbReference type="PANTHER" id="PTHR23500">
    <property type="entry name" value="SOLUTE CARRIER FAMILY 2, FACILITATED GLUCOSE TRANSPORTER"/>
    <property type="match status" value="1"/>
</dbReference>
<evidence type="ECO:0000256" key="4">
    <source>
        <dbReference type="ARBA" id="ARBA00022597"/>
    </source>
</evidence>
<keyword evidence="5 10" id="KW-0812">Transmembrane</keyword>
<evidence type="ECO:0000256" key="10">
    <source>
        <dbReference type="SAM" id="Phobius"/>
    </source>
</evidence>
<evidence type="ECO:0000256" key="1">
    <source>
        <dbReference type="ARBA" id="ARBA00004141"/>
    </source>
</evidence>
<dbReference type="GO" id="GO:0015145">
    <property type="term" value="F:monosaccharide transmembrane transporter activity"/>
    <property type="evidence" value="ECO:0007669"/>
    <property type="project" value="InterPro"/>
</dbReference>
<accession>A0A9D4ZGN0</accession>
<dbReference type="GO" id="GO:0015293">
    <property type="term" value="F:symporter activity"/>
    <property type="evidence" value="ECO:0007669"/>
    <property type="project" value="UniProtKB-KW"/>
</dbReference>
<evidence type="ECO:0000313" key="12">
    <source>
        <dbReference type="EMBL" id="KAI5072520.1"/>
    </source>
</evidence>
<dbReference type="SUPFAM" id="SSF103473">
    <property type="entry name" value="MFS general substrate transporter"/>
    <property type="match status" value="1"/>
</dbReference>
<dbReference type="PROSITE" id="PS50850">
    <property type="entry name" value="MFS"/>
    <property type="match status" value="1"/>
</dbReference>
<gene>
    <name evidence="12" type="ORF">GOP47_0012626</name>
</gene>
<dbReference type="InterPro" id="IPR044778">
    <property type="entry name" value="MFS_STP/MST-like_plant"/>
</dbReference>
<dbReference type="AlphaFoldDB" id="A0A9D4ZGN0"/>
<feature type="transmembrane region" description="Helical" evidence="10">
    <location>
        <begin position="194"/>
        <end position="218"/>
    </location>
</feature>
<feature type="transmembrane region" description="Helical" evidence="10">
    <location>
        <begin position="317"/>
        <end position="340"/>
    </location>
</feature>
<comment type="similarity">
    <text evidence="2 9">Belongs to the major facilitator superfamily. Sugar transporter (TC 2.A.1.1) family.</text>
</comment>
<keyword evidence="3 9" id="KW-0813">Transport</keyword>
<evidence type="ECO:0000256" key="2">
    <source>
        <dbReference type="ARBA" id="ARBA00010992"/>
    </source>
</evidence>
<keyword evidence="8 10" id="KW-0472">Membrane</keyword>
<dbReference type="PRINTS" id="PR00171">
    <property type="entry name" value="SUGRTRNSPORT"/>
</dbReference>
<dbReference type="GO" id="GO:0016020">
    <property type="term" value="C:membrane"/>
    <property type="evidence" value="ECO:0007669"/>
    <property type="project" value="UniProtKB-SubCell"/>
</dbReference>
<feature type="transmembrane region" description="Helical" evidence="10">
    <location>
        <begin position="347"/>
        <end position="368"/>
    </location>
</feature>
<evidence type="ECO:0000256" key="6">
    <source>
        <dbReference type="ARBA" id="ARBA00022847"/>
    </source>
</evidence>
<reference evidence="12" key="1">
    <citation type="submission" date="2021-01" db="EMBL/GenBank/DDBJ databases">
        <title>Adiantum capillus-veneris genome.</title>
        <authorList>
            <person name="Fang Y."/>
            <person name="Liao Q."/>
        </authorList>
    </citation>
    <scope>NUCLEOTIDE SEQUENCE</scope>
    <source>
        <strain evidence="12">H3</strain>
        <tissue evidence="12">Leaf</tissue>
    </source>
</reference>
<dbReference type="InterPro" id="IPR005828">
    <property type="entry name" value="MFS_sugar_transport-like"/>
</dbReference>
<evidence type="ECO:0000259" key="11">
    <source>
        <dbReference type="PROSITE" id="PS50850"/>
    </source>
</evidence>
<feature type="transmembrane region" description="Helical" evidence="10">
    <location>
        <begin position="111"/>
        <end position="131"/>
    </location>
</feature>
<evidence type="ECO:0000256" key="8">
    <source>
        <dbReference type="ARBA" id="ARBA00023136"/>
    </source>
</evidence>
<proteinExistence type="inferred from homology"/>
<dbReference type="OrthoDB" id="6612291at2759"/>
<feature type="domain" description="Major facilitator superfamily (MFS) profile" evidence="11">
    <location>
        <begin position="23"/>
        <end position="495"/>
    </location>
</feature>
<keyword evidence="13" id="KW-1185">Reference proteome</keyword>
<dbReference type="CDD" id="cd17361">
    <property type="entry name" value="MFS_STP"/>
    <property type="match status" value="1"/>
</dbReference>
<evidence type="ECO:0000256" key="7">
    <source>
        <dbReference type="ARBA" id="ARBA00022989"/>
    </source>
</evidence>
<comment type="subcellular location">
    <subcellularLocation>
        <location evidence="1">Membrane</location>
        <topology evidence="1">Multi-pass membrane protein</topology>
    </subcellularLocation>
</comment>
<dbReference type="EMBL" id="JABFUD020000012">
    <property type="protein sequence ID" value="KAI5072520.1"/>
    <property type="molecule type" value="Genomic_DNA"/>
</dbReference>
<comment type="caution">
    <text evidence="12">The sequence shown here is derived from an EMBL/GenBank/DDBJ whole genome shotgun (WGS) entry which is preliminary data.</text>
</comment>
<organism evidence="12 13">
    <name type="scientific">Adiantum capillus-veneris</name>
    <name type="common">Maidenhair fern</name>
    <dbReference type="NCBI Taxonomy" id="13818"/>
    <lineage>
        <taxon>Eukaryota</taxon>
        <taxon>Viridiplantae</taxon>
        <taxon>Streptophyta</taxon>
        <taxon>Embryophyta</taxon>
        <taxon>Tracheophyta</taxon>
        <taxon>Polypodiopsida</taxon>
        <taxon>Polypodiidae</taxon>
        <taxon>Polypodiales</taxon>
        <taxon>Pteridineae</taxon>
        <taxon>Pteridaceae</taxon>
        <taxon>Vittarioideae</taxon>
        <taxon>Adiantum</taxon>
    </lineage>
</organism>
<feature type="transmembrane region" description="Helical" evidence="10">
    <location>
        <begin position="281"/>
        <end position="305"/>
    </location>
</feature>
<keyword evidence="7 10" id="KW-1133">Transmembrane helix</keyword>
<dbReference type="NCBIfam" id="TIGR00879">
    <property type="entry name" value="SP"/>
    <property type="match status" value="1"/>
</dbReference>
<keyword evidence="6" id="KW-0769">Symport</keyword>
<protein>
    <recommendedName>
        <fullName evidence="11">Major facilitator superfamily (MFS) profile domain-containing protein</fullName>
    </recommendedName>
</protein>
<dbReference type="Pfam" id="PF00083">
    <property type="entry name" value="Sugar_tr"/>
    <property type="match status" value="1"/>
</dbReference>
<feature type="transmembrane region" description="Helical" evidence="10">
    <location>
        <begin position="77"/>
        <end position="99"/>
    </location>
</feature>
<feature type="transmembrane region" description="Helical" evidence="10">
    <location>
        <begin position="388"/>
        <end position="409"/>
    </location>
</feature>
<evidence type="ECO:0000256" key="5">
    <source>
        <dbReference type="ARBA" id="ARBA00022692"/>
    </source>
</evidence>
<dbReference type="InterPro" id="IPR003663">
    <property type="entry name" value="Sugar/inositol_transpt"/>
</dbReference>
<evidence type="ECO:0000256" key="3">
    <source>
        <dbReference type="ARBA" id="ARBA00022448"/>
    </source>
</evidence>
<feature type="transmembrane region" description="Helical" evidence="10">
    <location>
        <begin position="20"/>
        <end position="46"/>
    </location>
</feature>
<dbReference type="InterPro" id="IPR020846">
    <property type="entry name" value="MFS_dom"/>
</dbReference>
<evidence type="ECO:0000313" key="13">
    <source>
        <dbReference type="Proteomes" id="UP000886520"/>
    </source>
</evidence>
<name>A0A9D4ZGN0_ADICA</name>